<evidence type="ECO:0000256" key="1">
    <source>
        <dbReference type="SAM" id="MobiDB-lite"/>
    </source>
</evidence>
<keyword evidence="3" id="KW-0540">Nuclease</keyword>
<keyword evidence="3" id="KW-0378">Hydrolase</keyword>
<dbReference type="AlphaFoldDB" id="A0A558BT11"/>
<feature type="domain" description="HNH nuclease" evidence="2">
    <location>
        <begin position="38"/>
        <end position="92"/>
    </location>
</feature>
<dbReference type="InterPro" id="IPR002711">
    <property type="entry name" value="HNH"/>
</dbReference>
<sequence length="106" mass="11976">MPSLPKAQRRPWQPEPVKRTYQQHAARSPEYGTARWQQARATQLAKCPCCEECTKRGRTTPATVADHITPVRLGGDFWEPNNHQSLCRPCHQAKSASERTQQPQGG</sequence>
<dbReference type="GO" id="GO:0003676">
    <property type="term" value="F:nucleic acid binding"/>
    <property type="evidence" value="ECO:0007669"/>
    <property type="project" value="InterPro"/>
</dbReference>
<dbReference type="InterPro" id="IPR003615">
    <property type="entry name" value="HNH_nuc"/>
</dbReference>
<feature type="region of interest" description="Disordered" evidence="1">
    <location>
        <begin position="1"/>
        <end position="34"/>
    </location>
</feature>
<dbReference type="CDD" id="cd00085">
    <property type="entry name" value="HNHc"/>
    <property type="match status" value="1"/>
</dbReference>
<dbReference type="EMBL" id="VMRJ01000004">
    <property type="protein sequence ID" value="TVT39623.1"/>
    <property type="molecule type" value="Genomic_DNA"/>
</dbReference>
<dbReference type="GO" id="GO:0008270">
    <property type="term" value="F:zinc ion binding"/>
    <property type="evidence" value="ECO:0007669"/>
    <property type="project" value="InterPro"/>
</dbReference>
<dbReference type="OrthoDB" id="4833339at2"/>
<evidence type="ECO:0000259" key="2">
    <source>
        <dbReference type="SMART" id="SM00507"/>
    </source>
</evidence>
<protein>
    <submittedName>
        <fullName evidence="3">HNH endonuclease</fullName>
    </submittedName>
</protein>
<keyword evidence="3" id="KW-0255">Endonuclease</keyword>
<dbReference type="Proteomes" id="UP000317624">
    <property type="component" value="Unassembled WGS sequence"/>
</dbReference>
<dbReference type="SMART" id="SM00507">
    <property type="entry name" value="HNHc"/>
    <property type="match status" value="1"/>
</dbReference>
<accession>A0A558BT11</accession>
<dbReference type="RefSeq" id="WP_144850671.1">
    <property type="nucleotide sequence ID" value="NZ_VMRJ01000004.1"/>
</dbReference>
<gene>
    <name evidence="3" type="ORF">FNT36_18450</name>
</gene>
<evidence type="ECO:0000313" key="4">
    <source>
        <dbReference type="Proteomes" id="UP000317624"/>
    </source>
</evidence>
<dbReference type="Gene3D" id="1.10.30.50">
    <property type="match status" value="1"/>
</dbReference>
<reference evidence="3 4" key="1">
    <citation type="submission" date="2019-07" db="EMBL/GenBank/DDBJ databases">
        <title>Hymenobacter sp. straun FUR1 Genome sequencing and assembly.</title>
        <authorList>
            <person name="Chhetri G."/>
        </authorList>
    </citation>
    <scope>NUCLEOTIDE SEQUENCE [LARGE SCALE GENOMIC DNA]</scope>
    <source>
        <strain evidence="3 4">Fur1</strain>
    </source>
</reference>
<evidence type="ECO:0000313" key="3">
    <source>
        <dbReference type="EMBL" id="TVT39623.1"/>
    </source>
</evidence>
<dbReference type="GO" id="GO:0004519">
    <property type="term" value="F:endonuclease activity"/>
    <property type="evidence" value="ECO:0007669"/>
    <property type="project" value="UniProtKB-KW"/>
</dbReference>
<comment type="caution">
    <text evidence="3">The sequence shown here is derived from an EMBL/GenBank/DDBJ whole genome shotgun (WGS) entry which is preliminary data.</text>
</comment>
<organism evidence="3 4">
    <name type="scientific">Hymenobacter setariae</name>
    <dbReference type="NCBI Taxonomy" id="2594794"/>
    <lineage>
        <taxon>Bacteria</taxon>
        <taxon>Pseudomonadati</taxon>
        <taxon>Bacteroidota</taxon>
        <taxon>Cytophagia</taxon>
        <taxon>Cytophagales</taxon>
        <taxon>Hymenobacteraceae</taxon>
        <taxon>Hymenobacter</taxon>
    </lineage>
</organism>
<name>A0A558BT11_9BACT</name>
<keyword evidence="4" id="KW-1185">Reference proteome</keyword>
<dbReference type="Pfam" id="PF01844">
    <property type="entry name" value="HNH"/>
    <property type="match status" value="1"/>
</dbReference>
<proteinExistence type="predicted"/>